<dbReference type="NCBIfam" id="TIGR01494">
    <property type="entry name" value="ATPase_P-type"/>
    <property type="match status" value="1"/>
</dbReference>
<evidence type="ECO:0000313" key="20">
    <source>
        <dbReference type="EMBL" id="CEG44495.1"/>
    </source>
</evidence>
<dbReference type="Pfam" id="PF16209">
    <property type="entry name" value="PhoLip_ATPase_N"/>
    <property type="match status" value="1"/>
</dbReference>
<dbReference type="GeneID" id="36395910"/>
<dbReference type="PROSITE" id="PS00154">
    <property type="entry name" value="ATPASE_E1_E2"/>
    <property type="match status" value="1"/>
</dbReference>
<dbReference type="Gene3D" id="3.40.1110.10">
    <property type="entry name" value="Calcium-transporting ATPase, cytoplasmic domain N"/>
    <property type="match status" value="1"/>
</dbReference>
<dbReference type="SUPFAM" id="SSF81660">
    <property type="entry name" value="Metal cation-transporting ATPase, ATP-binding domain N"/>
    <property type="match status" value="1"/>
</dbReference>
<feature type="binding site" evidence="14">
    <location>
        <position position="853"/>
    </location>
    <ligand>
        <name>ATP</name>
        <dbReference type="ChEBI" id="CHEBI:30616"/>
    </ligand>
</feature>
<dbReference type="STRING" id="4781.A0A0P1ARZ3"/>
<comment type="catalytic activity">
    <reaction evidence="12 16">
        <text>ATP + H2O + phospholipidSide 1 = ADP + phosphate + phospholipidSide 2.</text>
        <dbReference type="EC" id="7.6.2.1"/>
    </reaction>
</comment>
<dbReference type="Pfam" id="PF13246">
    <property type="entry name" value="Cation_ATPase"/>
    <property type="match status" value="1"/>
</dbReference>
<dbReference type="PANTHER" id="PTHR24092">
    <property type="entry name" value="PROBABLE PHOSPHOLIPID-TRANSPORTING ATPASE"/>
    <property type="match status" value="1"/>
</dbReference>
<evidence type="ECO:0000256" key="5">
    <source>
        <dbReference type="ARBA" id="ARBA00022723"/>
    </source>
</evidence>
<feature type="domain" description="P-type ATPase N-terminal" evidence="18">
    <location>
        <begin position="72"/>
        <end position="128"/>
    </location>
</feature>
<dbReference type="InterPro" id="IPR008250">
    <property type="entry name" value="ATPase_P-typ_transduc_dom_A_sf"/>
</dbReference>
<keyword evidence="10" id="KW-1133">Transmembrane helix</keyword>
<feature type="domain" description="P-type ATPase C-terminal" evidence="19">
    <location>
        <begin position="1132"/>
        <end position="1247"/>
    </location>
</feature>
<feature type="binding site" evidence="14">
    <location>
        <position position="1110"/>
    </location>
    <ligand>
        <name>ATP</name>
        <dbReference type="ChEBI" id="CHEBI:30616"/>
    </ligand>
</feature>
<feature type="binding site" evidence="14">
    <location>
        <position position="660"/>
    </location>
    <ligand>
        <name>ATP</name>
        <dbReference type="ChEBI" id="CHEBI:30616"/>
    </ligand>
</feature>
<dbReference type="Pfam" id="PF16212">
    <property type="entry name" value="PhoLip_ATPase_C"/>
    <property type="match status" value="1"/>
</dbReference>
<evidence type="ECO:0000256" key="8">
    <source>
        <dbReference type="ARBA" id="ARBA00022842"/>
    </source>
</evidence>
<evidence type="ECO:0000259" key="19">
    <source>
        <dbReference type="Pfam" id="PF16212"/>
    </source>
</evidence>
<dbReference type="Gene3D" id="3.40.50.1000">
    <property type="entry name" value="HAD superfamily/HAD-like"/>
    <property type="match status" value="2"/>
</dbReference>
<feature type="binding site" evidence="14">
    <location>
        <position position="552"/>
    </location>
    <ligand>
        <name>ATP</name>
        <dbReference type="ChEBI" id="CHEBI:30616"/>
    </ligand>
</feature>
<name>A0A0P1ARZ3_PLAHL</name>
<dbReference type="PRINTS" id="PR00119">
    <property type="entry name" value="CATATPASE"/>
</dbReference>
<evidence type="ECO:0000256" key="7">
    <source>
        <dbReference type="ARBA" id="ARBA00022840"/>
    </source>
</evidence>
<dbReference type="PANTHER" id="PTHR24092:SF180">
    <property type="entry name" value="PHOSPHOLIPID-TRANSPORTING ATPASE DNF1-RELATED"/>
    <property type="match status" value="1"/>
</dbReference>
<comment type="similarity">
    <text evidence="2 16">Belongs to the cation transport ATPase (P-type) (TC 3.A.3) family. Type IV subfamily.</text>
</comment>
<feature type="binding site" evidence="14">
    <location>
        <position position="1109"/>
    </location>
    <ligand>
        <name>ATP</name>
        <dbReference type="ChEBI" id="CHEBI:30616"/>
    </ligand>
</feature>
<keyword evidence="3" id="KW-0813">Transport</keyword>
<dbReference type="InterPro" id="IPR032631">
    <property type="entry name" value="P-type_ATPase_N"/>
</dbReference>
<evidence type="ECO:0000256" key="4">
    <source>
        <dbReference type="ARBA" id="ARBA00022692"/>
    </source>
</evidence>
<evidence type="ECO:0000313" key="21">
    <source>
        <dbReference type="Proteomes" id="UP000054928"/>
    </source>
</evidence>
<dbReference type="GO" id="GO:0012505">
    <property type="term" value="C:endomembrane system"/>
    <property type="evidence" value="ECO:0007669"/>
    <property type="project" value="UniProtKB-SubCell"/>
</dbReference>
<feature type="binding site" evidence="14">
    <location>
        <position position="852"/>
    </location>
    <ligand>
        <name>ATP</name>
        <dbReference type="ChEBI" id="CHEBI:30616"/>
    </ligand>
</feature>
<keyword evidence="5 15" id="KW-0479">Metal-binding</keyword>
<keyword evidence="6 14" id="KW-0547">Nucleotide-binding</keyword>
<dbReference type="InterPro" id="IPR018303">
    <property type="entry name" value="ATPase_P-typ_P_site"/>
</dbReference>
<dbReference type="SUPFAM" id="SSF56784">
    <property type="entry name" value="HAD-like"/>
    <property type="match status" value="1"/>
</dbReference>
<sequence length="1251" mass="139523">MPDPLVTSVTLEEASECPRVIHVDRTKLLERASLTQRQRRREESEERRLGNRQSSWLFNGTKRSREETLEPPSPFINNVVVSAKYGVWNFLPRVLLAQVKRPSNMYFLFIALLQTIKEISNTSGIPTILLPLAVVLVCSAIKEALEDRERHRADHVANNRPVMMLTPLNTWEERPWGDLRVGDIVKVMKDQTIPADLLLLSVSGAGHDDDGESQQQLQAATSDTFLGLNDKAQANKNSTESSMYVLGLHNVSQFSGKHQVESDVAYIETKSLDGETNLKIRTVVPLVADICGGANRQSHTFDGGNLNALRGTMVCEQPNNRLTSFEGTFSVILNPTQAQTLKEKSPLSTSAPSPAKYLQIEATDNGFACVHVPVTAKQMLLRSCVLRNTRSVIGMVVFTGHETKVFCSNTEPVVKTSSVERRLNKLIINIVFLQQLVCFLGALFGAYWMYSGGASLWYLVDASERRHHNSASVSATHPLAELVKLHLRYFIIMQNFVPISLNVSLEFVKYWQAYFIEQDLEMYDKQLDAPAIVRSSALNEDLGRVHHIFTDKTGTLTMNLMLFRYLMVGRKHYGGPIQETELKPKLSKEIEQAGLAKGPRFVDFDPTELFADILAGGEQAKMLRHFLRHLALCHTLIPAKSLAEMCSTSFPEYSASSPDEQALVSAAAFCNVRFVHRTSTAMMLMEPGWITPCTYKLLNVIEFESDRKRMSVIVETPDGKIELLCKGADDVIFERLAMDQATKFGGMSCEQASNQLSLYAKAGMRTLCLAYKSIARHEYEKWNARFMEAHASMEDVDKRRHGRANAIDPLINEIEGDLVLLGITAVQDKLQAGVPTTLRLLQETNIKLWTLTGDKMETAVNIGYASALLSHDMDVRQIGGTDYTSIAAALRKLSKPNDHKISFSNQSQILASLPYTNAKDSENSEMQRARNDGHSKSAQTNRTFESARATIGRFLFRTVAKLDRQPKYRRNRAPRASSLFPQTPMYSSVATDADYPNTSPSDEESQYSVGTEADDEALRSPAYGTLNGTGGSHPQKDLRSQKLALVIDGQSLEYALHPHLRGLFYQVTRQCASAVICCRVSPKQKANIVKLIREYEPDSVTLAIGDGANDVAMIQSAHIGVGISGQEGAQAVNASDYALAQFRFLQRLLFVHGRWAYRRVAKLMSYMLYKNVTYVLTTFWFGCFCGFSGQPLILDVAAQSFNVLYTSVPLVLFAVLDQDVSSASATKFPHLYALGQKNVLLARRVFWPLQP</sequence>
<dbReference type="EMBL" id="CCYD01001204">
    <property type="protein sequence ID" value="CEG44495.1"/>
    <property type="molecule type" value="Genomic_DNA"/>
</dbReference>
<evidence type="ECO:0000256" key="16">
    <source>
        <dbReference type="RuleBase" id="RU362033"/>
    </source>
</evidence>
<evidence type="ECO:0000259" key="18">
    <source>
        <dbReference type="Pfam" id="PF16209"/>
    </source>
</evidence>
<keyword evidence="8 15" id="KW-0460">Magnesium</keyword>
<dbReference type="Proteomes" id="UP000054928">
    <property type="component" value="Unassembled WGS sequence"/>
</dbReference>
<dbReference type="GO" id="GO:0005524">
    <property type="term" value="F:ATP binding"/>
    <property type="evidence" value="ECO:0007669"/>
    <property type="project" value="UniProtKB-UniRule"/>
</dbReference>
<dbReference type="InterPro" id="IPR023298">
    <property type="entry name" value="ATPase_P-typ_TM_dom_sf"/>
</dbReference>
<evidence type="ECO:0000256" key="1">
    <source>
        <dbReference type="ARBA" id="ARBA00004127"/>
    </source>
</evidence>
<evidence type="ECO:0000256" key="11">
    <source>
        <dbReference type="ARBA" id="ARBA00023136"/>
    </source>
</evidence>
<dbReference type="NCBIfam" id="TIGR01652">
    <property type="entry name" value="ATPase-Plipid"/>
    <property type="match status" value="1"/>
</dbReference>
<feature type="compositionally biased region" description="Polar residues" evidence="17">
    <location>
        <begin position="979"/>
        <end position="1000"/>
    </location>
</feature>
<feature type="binding site" evidence="14">
    <location>
        <position position="854"/>
    </location>
    <ligand>
        <name>ATP</name>
        <dbReference type="ChEBI" id="CHEBI:30616"/>
    </ligand>
</feature>
<evidence type="ECO:0000256" key="10">
    <source>
        <dbReference type="ARBA" id="ARBA00022989"/>
    </source>
</evidence>
<dbReference type="Gene3D" id="2.70.150.10">
    <property type="entry name" value="Calcium-transporting ATPase, cytoplasmic transduction domain A"/>
    <property type="match status" value="1"/>
</dbReference>
<dbReference type="InterPro" id="IPR023214">
    <property type="entry name" value="HAD_sf"/>
</dbReference>
<feature type="binding site" evidence="14">
    <location>
        <position position="553"/>
    </location>
    <ligand>
        <name>ATP</name>
        <dbReference type="ChEBI" id="CHEBI:30616"/>
    </ligand>
</feature>
<feature type="binding site" evidence="15">
    <location>
        <position position="553"/>
    </location>
    <ligand>
        <name>Mg(2+)</name>
        <dbReference type="ChEBI" id="CHEBI:18420"/>
    </ligand>
</feature>
<dbReference type="EC" id="7.6.2.1" evidence="16"/>
<evidence type="ECO:0000256" key="14">
    <source>
        <dbReference type="PIRSR" id="PIRSR606539-2"/>
    </source>
</evidence>
<feature type="binding site" evidence="14">
    <location>
        <position position="1079"/>
    </location>
    <ligand>
        <name>ATP</name>
        <dbReference type="ChEBI" id="CHEBI:30616"/>
    </ligand>
</feature>
<organism evidence="20 21">
    <name type="scientific">Plasmopara halstedii</name>
    <name type="common">Downy mildew of sunflower</name>
    <dbReference type="NCBI Taxonomy" id="4781"/>
    <lineage>
        <taxon>Eukaryota</taxon>
        <taxon>Sar</taxon>
        <taxon>Stramenopiles</taxon>
        <taxon>Oomycota</taxon>
        <taxon>Peronosporomycetes</taxon>
        <taxon>Peronosporales</taxon>
        <taxon>Peronosporaceae</taxon>
        <taxon>Plasmopara</taxon>
    </lineage>
</organism>
<feature type="region of interest" description="Disordered" evidence="17">
    <location>
        <begin position="966"/>
        <end position="1036"/>
    </location>
</feature>
<evidence type="ECO:0000256" key="2">
    <source>
        <dbReference type="ARBA" id="ARBA00008109"/>
    </source>
</evidence>
<feature type="binding site" evidence="15">
    <location>
        <position position="551"/>
    </location>
    <ligand>
        <name>Mg(2+)</name>
        <dbReference type="ChEBI" id="CHEBI:18420"/>
    </ligand>
</feature>
<keyword evidence="21" id="KW-1185">Reference proteome</keyword>
<dbReference type="OMA" id="FADIHAG"/>
<keyword evidence="11" id="KW-0472">Membrane</keyword>
<keyword evidence="9 16" id="KW-1278">Translocase</keyword>
<comment type="subcellular location">
    <subcellularLocation>
        <location evidence="1">Endomembrane system</location>
        <topology evidence="1">Multi-pass membrane protein</topology>
    </subcellularLocation>
    <subcellularLocation>
        <location evidence="16">Membrane</location>
        <topology evidence="16">Multi-pass membrane protein</topology>
    </subcellularLocation>
</comment>
<evidence type="ECO:0000256" key="15">
    <source>
        <dbReference type="PIRSR" id="PIRSR606539-3"/>
    </source>
</evidence>
<evidence type="ECO:0000256" key="12">
    <source>
        <dbReference type="ARBA" id="ARBA00034036"/>
    </source>
</evidence>
<dbReference type="InterPro" id="IPR032630">
    <property type="entry name" value="P_typ_ATPase_c"/>
</dbReference>
<feature type="binding site" evidence="14">
    <location>
        <position position="1085"/>
    </location>
    <ligand>
        <name>ATP</name>
        <dbReference type="ChEBI" id="CHEBI:30616"/>
    </ligand>
</feature>
<dbReference type="InterPro" id="IPR006539">
    <property type="entry name" value="P-type_ATPase_IV"/>
</dbReference>
<dbReference type="InterPro" id="IPR036412">
    <property type="entry name" value="HAD-like_sf"/>
</dbReference>
<dbReference type="InterPro" id="IPR023299">
    <property type="entry name" value="ATPase_P-typ_cyto_dom_N"/>
</dbReference>
<feature type="binding site" evidence="14">
    <location>
        <position position="765"/>
    </location>
    <ligand>
        <name>ATP</name>
        <dbReference type="ChEBI" id="CHEBI:30616"/>
    </ligand>
</feature>
<keyword evidence="4" id="KW-0812">Transmembrane</keyword>
<feature type="binding site" evidence="15">
    <location>
        <position position="1106"/>
    </location>
    <ligand>
        <name>Mg(2+)</name>
        <dbReference type="ChEBI" id="CHEBI:18420"/>
    </ligand>
</feature>
<evidence type="ECO:0000256" key="17">
    <source>
        <dbReference type="SAM" id="MobiDB-lite"/>
    </source>
</evidence>
<proteinExistence type="inferred from homology"/>
<dbReference type="AlphaFoldDB" id="A0A0P1ARZ3"/>
<protein>
    <recommendedName>
        <fullName evidence="16">Phospholipid-transporting ATPase</fullName>
        <ecNumber evidence="16">7.6.2.1</ecNumber>
    </recommendedName>
</protein>
<feature type="binding site" evidence="14">
    <location>
        <position position="551"/>
    </location>
    <ligand>
        <name>ATP</name>
        <dbReference type="ChEBI" id="CHEBI:30616"/>
    </ligand>
</feature>
<dbReference type="OrthoDB" id="377733at2759"/>
<keyword evidence="7 14" id="KW-0067">ATP-binding</keyword>
<dbReference type="GO" id="GO:0016887">
    <property type="term" value="F:ATP hydrolysis activity"/>
    <property type="evidence" value="ECO:0007669"/>
    <property type="project" value="InterPro"/>
</dbReference>
<evidence type="ECO:0000256" key="3">
    <source>
        <dbReference type="ARBA" id="ARBA00022448"/>
    </source>
</evidence>
<dbReference type="SUPFAM" id="SSF81665">
    <property type="entry name" value="Calcium ATPase, transmembrane domain M"/>
    <property type="match status" value="1"/>
</dbReference>
<dbReference type="GO" id="GO:0045332">
    <property type="term" value="P:phospholipid translocation"/>
    <property type="evidence" value="ECO:0007669"/>
    <property type="project" value="TreeGrafter"/>
</dbReference>
<feature type="binding site" evidence="14">
    <location>
        <position position="726"/>
    </location>
    <ligand>
        <name>ATP</name>
        <dbReference type="ChEBI" id="CHEBI:30616"/>
    </ligand>
</feature>
<feature type="region of interest" description="Disordered" evidence="17">
    <location>
        <begin position="920"/>
        <end position="944"/>
    </location>
</feature>
<dbReference type="GO" id="GO:0140326">
    <property type="term" value="F:ATPase-coupled intramembrane lipid transporter activity"/>
    <property type="evidence" value="ECO:0007669"/>
    <property type="project" value="UniProtKB-EC"/>
</dbReference>
<dbReference type="RefSeq" id="XP_024580864.1">
    <property type="nucleotide sequence ID" value="XM_024730604.1"/>
</dbReference>
<dbReference type="InterPro" id="IPR001757">
    <property type="entry name" value="P_typ_ATPase"/>
</dbReference>
<evidence type="ECO:0000256" key="9">
    <source>
        <dbReference type="ARBA" id="ARBA00022967"/>
    </source>
</evidence>
<comment type="cofactor">
    <cofactor evidence="15">
        <name>Mg(2+)</name>
        <dbReference type="ChEBI" id="CHEBI:18420"/>
    </cofactor>
</comment>
<reference evidence="21" key="1">
    <citation type="submission" date="2014-09" db="EMBL/GenBank/DDBJ databases">
        <authorList>
            <person name="Sharma Rahul"/>
            <person name="Thines Marco"/>
        </authorList>
    </citation>
    <scope>NUCLEOTIDE SEQUENCE [LARGE SCALE GENOMIC DNA]</scope>
</reference>
<evidence type="ECO:0000256" key="6">
    <source>
        <dbReference type="ARBA" id="ARBA00022741"/>
    </source>
</evidence>
<dbReference type="GO" id="GO:0000287">
    <property type="term" value="F:magnesium ion binding"/>
    <property type="evidence" value="ECO:0007669"/>
    <property type="project" value="UniProtKB-UniRule"/>
</dbReference>
<evidence type="ECO:0000256" key="13">
    <source>
        <dbReference type="PIRSR" id="PIRSR606539-1"/>
    </source>
</evidence>
<feature type="binding site" evidence="14">
    <location>
        <position position="703"/>
    </location>
    <ligand>
        <name>ATP</name>
        <dbReference type="ChEBI" id="CHEBI:30616"/>
    </ligand>
</feature>
<accession>A0A0P1ARZ3</accession>
<feature type="compositionally biased region" description="Basic and acidic residues" evidence="17">
    <location>
        <begin position="920"/>
        <end position="935"/>
    </location>
</feature>
<dbReference type="GO" id="GO:0005886">
    <property type="term" value="C:plasma membrane"/>
    <property type="evidence" value="ECO:0007669"/>
    <property type="project" value="TreeGrafter"/>
</dbReference>
<feature type="active site" description="4-aspartylphosphate intermediate" evidence="13">
    <location>
        <position position="551"/>
    </location>
</feature>
<feature type="binding site" evidence="15">
    <location>
        <position position="1110"/>
    </location>
    <ligand>
        <name>Mg(2+)</name>
        <dbReference type="ChEBI" id="CHEBI:18420"/>
    </ligand>
</feature>
<dbReference type="SUPFAM" id="SSF81653">
    <property type="entry name" value="Calcium ATPase, transduction domain A"/>
    <property type="match status" value="1"/>
</dbReference>